<evidence type="ECO:0000313" key="2">
    <source>
        <dbReference type="EMBL" id="VAW40766.1"/>
    </source>
</evidence>
<dbReference type="EMBL" id="UOEU01000811">
    <property type="protein sequence ID" value="VAW40766.1"/>
    <property type="molecule type" value="Genomic_DNA"/>
</dbReference>
<dbReference type="InterPro" id="IPR037026">
    <property type="entry name" value="Vgr_OB-fold_dom_sf"/>
</dbReference>
<dbReference type="SUPFAM" id="SSF69349">
    <property type="entry name" value="Phage fibre proteins"/>
    <property type="match status" value="1"/>
</dbReference>
<sequence length="211" mass="23390">MDIWDQLLTSSQTDSRFYGLTVGKVTDNVDEDGLGRVKLIFPWLSSKDGSHWARVVTPMAGKDRGFFFLPEVGDEVLVAFEHGMMEFPYVLGALWNGVDKPPEKKDKKTNKRTIKSTSGHIIRLDDTKGEEKIEVIDMSGENSIIIDSKANTVTISAKKEIIIQSSDGKLILKGKGVEIDSTDEIKITTSKKMSLKAGSELKIKGQMVKIN</sequence>
<dbReference type="InterPro" id="IPR006531">
    <property type="entry name" value="Gp5/Vgr_OB"/>
</dbReference>
<gene>
    <name evidence="2" type="ORF">MNBD_CHLOROFLEXI01-380</name>
</gene>
<feature type="domain" description="Gp5/Type VI secretion system Vgr protein OB-fold" evidence="1">
    <location>
        <begin position="22"/>
        <end position="95"/>
    </location>
</feature>
<dbReference type="Pfam" id="PF04717">
    <property type="entry name" value="Phage_base_V"/>
    <property type="match status" value="1"/>
</dbReference>
<evidence type="ECO:0000259" key="1">
    <source>
        <dbReference type="Pfam" id="PF04717"/>
    </source>
</evidence>
<protein>
    <submittedName>
        <fullName evidence="2">VgrG protein</fullName>
    </submittedName>
</protein>
<proteinExistence type="predicted"/>
<dbReference type="Gene3D" id="3.10.450.190">
    <property type="match status" value="1"/>
</dbReference>
<accession>A0A3B0W894</accession>
<organism evidence="2">
    <name type="scientific">hydrothermal vent metagenome</name>
    <dbReference type="NCBI Taxonomy" id="652676"/>
    <lineage>
        <taxon>unclassified sequences</taxon>
        <taxon>metagenomes</taxon>
        <taxon>ecological metagenomes</taxon>
    </lineage>
</organism>
<dbReference type="AlphaFoldDB" id="A0A3B0W894"/>
<reference evidence="2" key="1">
    <citation type="submission" date="2018-06" db="EMBL/GenBank/DDBJ databases">
        <authorList>
            <person name="Zhirakovskaya E."/>
        </authorList>
    </citation>
    <scope>NUCLEOTIDE SEQUENCE</scope>
</reference>
<dbReference type="SUPFAM" id="SSF69255">
    <property type="entry name" value="gp5 N-terminal domain-like"/>
    <property type="match status" value="1"/>
</dbReference>
<name>A0A3B0W894_9ZZZZ</name>
<dbReference type="Gene3D" id="2.40.50.230">
    <property type="entry name" value="Gp5 N-terminal domain"/>
    <property type="match status" value="1"/>
</dbReference>